<evidence type="ECO:0000259" key="1">
    <source>
        <dbReference type="Pfam" id="PF26215"/>
    </source>
</evidence>
<dbReference type="EMBL" id="JARQZJ010000131">
    <property type="protein sequence ID" value="KAK9891880.1"/>
    <property type="molecule type" value="Genomic_DNA"/>
</dbReference>
<keyword evidence="3" id="KW-1185">Reference proteome</keyword>
<accession>A0AAW1VB22</accession>
<evidence type="ECO:0000313" key="3">
    <source>
        <dbReference type="Proteomes" id="UP001431783"/>
    </source>
</evidence>
<protein>
    <recommendedName>
        <fullName evidence="1">Helix-turn-helix domain-containing protein</fullName>
    </recommendedName>
</protein>
<dbReference type="AlphaFoldDB" id="A0AAW1VB22"/>
<name>A0AAW1VB22_9CUCU</name>
<dbReference type="InterPro" id="IPR058912">
    <property type="entry name" value="HTH_animal"/>
</dbReference>
<dbReference type="Pfam" id="PF26215">
    <property type="entry name" value="HTH_animal"/>
    <property type="match status" value="1"/>
</dbReference>
<sequence length="132" mass="15537">MDAKVIRRDQTLISNSYVEPSASEIMNYQSNHTMTVRKYFVIQSEDRLKKIVHPSLIKQNLTILERKLTDNGYPRQMIKKPFYSTETTENEFAQIITNNEQISNNEEAPYEVLLPTQHKLFERKTIKKTTTL</sequence>
<evidence type="ECO:0000313" key="2">
    <source>
        <dbReference type="EMBL" id="KAK9891880.1"/>
    </source>
</evidence>
<organism evidence="2 3">
    <name type="scientific">Henosepilachna vigintioctopunctata</name>
    <dbReference type="NCBI Taxonomy" id="420089"/>
    <lineage>
        <taxon>Eukaryota</taxon>
        <taxon>Metazoa</taxon>
        <taxon>Ecdysozoa</taxon>
        <taxon>Arthropoda</taxon>
        <taxon>Hexapoda</taxon>
        <taxon>Insecta</taxon>
        <taxon>Pterygota</taxon>
        <taxon>Neoptera</taxon>
        <taxon>Endopterygota</taxon>
        <taxon>Coleoptera</taxon>
        <taxon>Polyphaga</taxon>
        <taxon>Cucujiformia</taxon>
        <taxon>Coccinelloidea</taxon>
        <taxon>Coccinellidae</taxon>
        <taxon>Epilachninae</taxon>
        <taxon>Epilachnini</taxon>
        <taxon>Henosepilachna</taxon>
    </lineage>
</organism>
<proteinExistence type="predicted"/>
<comment type="caution">
    <text evidence="2">The sequence shown here is derived from an EMBL/GenBank/DDBJ whole genome shotgun (WGS) entry which is preliminary data.</text>
</comment>
<feature type="domain" description="Helix-turn-helix" evidence="1">
    <location>
        <begin position="25"/>
        <end position="82"/>
    </location>
</feature>
<gene>
    <name evidence="2" type="ORF">WA026_017365</name>
</gene>
<dbReference type="Proteomes" id="UP001431783">
    <property type="component" value="Unassembled WGS sequence"/>
</dbReference>
<reference evidence="2 3" key="1">
    <citation type="submission" date="2023-03" db="EMBL/GenBank/DDBJ databases">
        <title>Genome insight into feeding habits of ladybird beetles.</title>
        <authorList>
            <person name="Li H.-S."/>
            <person name="Huang Y.-H."/>
            <person name="Pang H."/>
        </authorList>
    </citation>
    <scope>NUCLEOTIDE SEQUENCE [LARGE SCALE GENOMIC DNA]</scope>
    <source>
        <strain evidence="2">SYSU_2023b</strain>
        <tissue evidence="2">Whole body</tissue>
    </source>
</reference>